<dbReference type="InParanoid" id="A0A0D1Z313"/>
<accession>A0A0D1Z313</accession>
<dbReference type="InterPro" id="IPR001680">
    <property type="entry name" value="WD40_rpt"/>
</dbReference>
<proteinExistence type="inferred from homology"/>
<keyword evidence="8" id="KW-1185">Reference proteome</keyword>
<feature type="region of interest" description="Disordered" evidence="6">
    <location>
        <begin position="357"/>
        <end position="414"/>
    </location>
</feature>
<dbReference type="HOGENOM" id="CLU_052691_0_0_1"/>
<dbReference type="OrthoDB" id="2288928at2759"/>
<dbReference type="Gene3D" id="2.130.10.10">
    <property type="entry name" value="YVTN repeat-like/Quinoprotein amine dehydrogenase"/>
    <property type="match status" value="1"/>
</dbReference>
<dbReference type="RefSeq" id="XP_016217206.1">
    <property type="nucleotide sequence ID" value="XM_016355190.1"/>
</dbReference>
<dbReference type="GeneID" id="27310159"/>
<dbReference type="SMART" id="SM00320">
    <property type="entry name" value="WD40"/>
    <property type="match status" value="2"/>
</dbReference>
<dbReference type="InterPro" id="IPR036322">
    <property type="entry name" value="WD40_repeat_dom_sf"/>
</dbReference>
<evidence type="ECO:0000256" key="5">
    <source>
        <dbReference type="ARBA" id="ARBA00039514"/>
    </source>
</evidence>
<protein>
    <recommendedName>
        <fullName evidence="4">WD repeat-containing protein JIP5</fullName>
    </recommendedName>
    <alternativeName>
        <fullName evidence="5">WD repeat-containing protein jip5</fullName>
    </alternativeName>
</protein>
<dbReference type="VEuPathDB" id="FungiDB:PV09_02186"/>
<evidence type="ECO:0000256" key="1">
    <source>
        <dbReference type="ARBA" id="ARBA00007625"/>
    </source>
</evidence>
<reference evidence="7 8" key="1">
    <citation type="submission" date="2015-01" db="EMBL/GenBank/DDBJ databases">
        <title>The Genome Sequence of Ochroconis gallopava CBS43764.</title>
        <authorList>
            <consortium name="The Broad Institute Genomics Platform"/>
            <person name="Cuomo C."/>
            <person name="de Hoog S."/>
            <person name="Gorbushina A."/>
            <person name="Stielow B."/>
            <person name="Teixiera M."/>
            <person name="Abouelleil A."/>
            <person name="Chapman S.B."/>
            <person name="Priest M."/>
            <person name="Young S.K."/>
            <person name="Wortman J."/>
            <person name="Nusbaum C."/>
            <person name="Birren B."/>
        </authorList>
    </citation>
    <scope>NUCLEOTIDE SEQUENCE [LARGE SCALE GENOMIC DNA]</scope>
    <source>
        <strain evidence="7 8">CBS 43764</strain>
    </source>
</reference>
<evidence type="ECO:0000313" key="7">
    <source>
        <dbReference type="EMBL" id="KIW07337.1"/>
    </source>
</evidence>
<dbReference type="PANTHER" id="PTHR44019">
    <property type="entry name" value="WD REPEAT-CONTAINING PROTEIN 55"/>
    <property type="match status" value="1"/>
</dbReference>
<comment type="similarity">
    <text evidence="1">Belongs to the WD repeat WDR55 family.</text>
</comment>
<evidence type="ECO:0000313" key="8">
    <source>
        <dbReference type="Proteomes" id="UP000053259"/>
    </source>
</evidence>
<dbReference type="STRING" id="253628.A0A0D1Z313"/>
<sequence length="414" mass="44853">MFESICSLPLAGDIFTQAVHPSRPIVAVGLSTGHVEVTKLPPVAGEDDSDHDDAASASDKGLGLLETSWRTRRHKGSARAVRFSLDGRALYSAGSDGLMKAADSETGEVFSKIAIPDDDNGILDAPTLMHILSPQSLLLSTDSSALHLFDLRVDDRAFAKNKPQQTWYPHEDYISSLTPLPPSETSTSGFSRQWVTTGGTTLAVTDIRRGVLVKSEDQGEELLSSEYVGGFAKKGTSQGEKVLVGGGDGVITLWEKGVWDDQDERIILDKGGEDSIDALTRIPEELGMGKTVVAGMSNGCLALVKLGINKVVDVLKHDEVEGVAAIDFEVGGRMISGGGPILKVWREKMRDDEEDIDVRGVKKRNVSDNEADSDDSDDEHSSEEEREEQKRRKKRKKGKGINGFSKNKMFSGLD</sequence>
<feature type="compositionally biased region" description="Acidic residues" evidence="6">
    <location>
        <begin position="369"/>
        <end position="386"/>
    </location>
</feature>
<dbReference type="FunCoup" id="A0A0D1Z313">
    <property type="interactions" value="104"/>
</dbReference>
<dbReference type="SUPFAM" id="SSF50978">
    <property type="entry name" value="WD40 repeat-like"/>
    <property type="match status" value="1"/>
</dbReference>
<dbReference type="InterPro" id="IPR050505">
    <property type="entry name" value="WDR55/POC1"/>
</dbReference>
<dbReference type="PANTHER" id="PTHR44019:SF20">
    <property type="entry name" value="WD REPEAT-CONTAINING PROTEIN 55"/>
    <property type="match status" value="1"/>
</dbReference>
<name>A0A0D1Z313_9PEZI</name>
<evidence type="ECO:0000256" key="3">
    <source>
        <dbReference type="ARBA" id="ARBA00022737"/>
    </source>
</evidence>
<evidence type="ECO:0000256" key="4">
    <source>
        <dbReference type="ARBA" id="ARBA00039238"/>
    </source>
</evidence>
<organism evidence="7 8">
    <name type="scientific">Verruconis gallopava</name>
    <dbReference type="NCBI Taxonomy" id="253628"/>
    <lineage>
        <taxon>Eukaryota</taxon>
        <taxon>Fungi</taxon>
        <taxon>Dikarya</taxon>
        <taxon>Ascomycota</taxon>
        <taxon>Pezizomycotina</taxon>
        <taxon>Dothideomycetes</taxon>
        <taxon>Pleosporomycetidae</taxon>
        <taxon>Venturiales</taxon>
        <taxon>Sympoventuriaceae</taxon>
        <taxon>Verruconis</taxon>
    </lineage>
</organism>
<evidence type="ECO:0000256" key="6">
    <source>
        <dbReference type="SAM" id="MobiDB-lite"/>
    </source>
</evidence>
<dbReference type="AlphaFoldDB" id="A0A0D1Z313"/>
<keyword evidence="3" id="KW-0677">Repeat</keyword>
<keyword evidence="2" id="KW-0853">WD repeat</keyword>
<dbReference type="EMBL" id="KN847533">
    <property type="protein sequence ID" value="KIW07337.1"/>
    <property type="molecule type" value="Genomic_DNA"/>
</dbReference>
<evidence type="ECO:0000256" key="2">
    <source>
        <dbReference type="ARBA" id="ARBA00022574"/>
    </source>
</evidence>
<dbReference type="Proteomes" id="UP000053259">
    <property type="component" value="Unassembled WGS sequence"/>
</dbReference>
<gene>
    <name evidence="7" type="ORF">PV09_02186</name>
</gene>
<dbReference type="InterPro" id="IPR015943">
    <property type="entry name" value="WD40/YVTN_repeat-like_dom_sf"/>
</dbReference>